<evidence type="ECO:0000313" key="2">
    <source>
        <dbReference type="Proteomes" id="UP000295142"/>
    </source>
</evidence>
<organism evidence="1 2">
    <name type="scientific">Rhodovulum euryhalinum</name>
    <dbReference type="NCBI Taxonomy" id="35805"/>
    <lineage>
        <taxon>Bacteria</taxon>
        <taxon>Pseudomonadati</taxon>
        <taxon>Pseudomonadota</taxon>
        <taxon>Alphaproteobacteria</taxon>
        <taxon>Rhodobacterales</taxon>
        <taxon>Paracoccaceae</taxon>
        <taxon>Rhodovulum</taxon>
    </lineage>
</organism>
<dbReference type="RefSeq" id="WP_132546324.1">
    <property type="nucleotide sequence ID" value="NZ_SLWW01000015.1"/>
</dbReference>
<reference evidence="1 2" key="1">
    <citation type="submission" date="2019-03" db="EMBL/GenBank/DDBJ databases">
        <title>Genomic Encyclopedia of Type Strains, Phase IV (KMG-IV): sequencing the most valuable type-strain genomes for metagenomic binning, comparative biology and taxonomic classification.</title>
        <authorList>
            <person name="Goeker M."/>
        </authorList>
    </citation>
    <scope>NUCLEOTIDE SEQUENCE [LARGE SCALE GENOMIC DNA]</scope>
    <source>
        <strain evidence="1 2">DSM 4868</strain>
    </source>
</reference>
<accession>A0A4R2KG58</accession>
<keyword evidence="2" id="KW-1185">Reference proteome</keyword>
<dbReference type="OrthoDB" id="2669564at2"/>
<dbReference type="EMBL" id="SLWW01000015">
    <property type="protein sequence ID" value="TCO69389.1"/>
    <property type="molecule type" value="Genomic_DNA"/>
</dbReference>
<gene>
    <name evidence="1" type="ORF">EV655_11518</name>
</gene>
<protein>
    <submittedName>
        <fullName evidence="1">Uncharacterized protein</fullName>
    </submittedName>
</protein>
<dbReference type="AlphaFoldDB" id="A0A4R2KG58"/>
<name>A0A4R2KG58_9RHOB</name>
<sequence>MKALETDPDLLRAEAARLSHWDGWARFVETYFDWTKAPERTVDQIEQDLQRPPVAGHGHIWEPFAGNYDVPPALEILFGQLSEEIFARLEPEAHRENLAHPERFGRKCAACRVFTRTEARNCAFCGAPLLRMPLSDD</sequence>
<proteinExistence type="predicted"/>
<comment type="caution">
    <text evidence="1">The sequence shown here is derived from an EMBL/GenBank/DDBJ whole genome shotgun (WGS) entry which is preliminary data.</text>
</comment>
<evidence type="ECO:0000313" key="1">
    <source>
        <dbReference type="EMBL" id="TCO69389.1"/>
    </source>
</evidence>
<dbReference type="Proteomes" id="UP000295142">
    <property type="component" value="Unassembled WGS sequence"/>
</dbReference>